<organism evidence="1 2">
    <name type="scientific">Halococcus hamelinensis 100A6</name>
    <dbReference type="NCBI Taxonomy" id="1132509"/>
    <lineage>
        <taxon>Archaea</taxon>
        <taxon>Methanobacteriati</taxon>
        <taxon>Methanobacteriota</taxon>
        <taxon>Stenosarchaea group</taxon>
        <taxon>Halobacteria</taxon>
        <taxon>Halobacteriales</taxon>
        <taxon>Halococcaceae</taxon>
        <taxon>Halococcus</taxon>
    </lineage>
</organism>
<dbReference type="PATRIC" id="fig|1132509.6.peg.3166"/>
<name>M0LX22_9EURY</name>
<comment type="caution">
    <text evidence="1">The sequence shown here is derived from an EMBL/GenBank/DDBJ whole genome shotgun (WGS) entry which is preliminary data.</text>
</comment>
<evidence type="ECO:0000313" key="2">
    <source>
        <dbReference type="Proteomes" id="UP000011566"/>
    </source>
</evidence>
<dbReference type="EMBL" id="AOMB01000037">
    <property type="protein sequence ID" value="EMA36904.1"/>
    <property type="molecule type" value="Genomic_DNA"/>
</dbReference>
<accession>M0LX22</accession>
<gene>
    <name evidence="1" type="ORF">C447_13602</name>
</gene>
<keyword evidence="2" id="KW-1185">Reference proteome</keyword>
<proteinExistence type="predicted"/>
<dbReference type="AlphaFoldDB" id="M0LX22"/>
<dbReference type="Proteomes" id="UP000011566">
    <property type="component" value="Unassembled WGS sequence"/>
</dbReference>
<evidence type="ECO:0000313" key="1">
    <source>
        <dbReference type="EMBL" id="EMA36904.1"/>
    </source>
</evidence>
<reference evidence="1 2" key="1">
    <citation type="journal article" date="2014" name="PLoS Genet.">
        <title>Phylogenetically driven sequencing of extremely halophilic archaea reveals strategies for static and dynamic osmo-response.</title>
        <authorList>
            <person name="Becker E.A."/>
            <person name="Seitzer P.M."/>
            <person name="Tritt A."/>
            <person name="Larsen D."/>
            <person name="Krusor M."/>
            <person name="Yao A.I."/>
            <person name="Wu D."/>
            <person name="Madern D."/>
            <person name="Eisen J.A."/>
            <person name="Darling A.E."/>
            <person name="Facciotti M.T."/>
        </authorList>
    </citation>
    <scope>NUCLEOTIDE SEQUENCE [LARGE SCALE GENOMIC DNA]</scope>
    <source>
        <strain evidence="1 2">100A6</strain>
    </source>
</reference>
<sequence>MAKVESSVLPKGNLPFSVTDGDELTDSISTEAVSSEFKVPLISAVRCSDWDSFMRLILHCQLVVDRLRVDALFRFRLSAFC</sequence>
<protein>
    <submittedName>
        <fullName evidence="1">Uncharacterized protein</fullName>
    </submittedName>
</protein>